<dbReference type="AlphaFoldDB" id="A0A6B0S498"/>
<evidence type="ECO:0000313" key="1">
    <source>
        <dbReference type="EMBL" id="MXQ96672.1"/>
    </source>
</evidence>
<reference evidence="1" key="1">
    <citation type="submission" date="2019-10" db="EMBL/GenBank/DDBJ databases">
        <title>The sequence and de novo assembly of the wild yak genome.</title>
        <authorList>
            <person name="Liu Y."/>
        </authorList>
    </citation>
    <scope>NUCLEOTIDE SEQUENCE [LARGE SCALE GENOMIC DNA]</scope>
    <source>
        <strain evidence="1">WY2019</strain>
    </source>
</reference>
<keyword evidence="2" id="KW-1185">Reference proteome</keyword>
<evidence type="ECO:0000313" key="2">
    <source>
        <dbReference type="Proteomes" id="UP000322234"/>
    </source>
</evidence>
<name>A0A6B0S498_9CETA</name>
<comment type="caution">
    <text evidence="1">The sequence shown here is derived from an EMBL/GenBank/DDBJ whole genome shotgun (WGS) entry which is preliminary data.</text>
</comment>
<accession>A0A6B0S498</accession>
<dbReference type="EMBL" id="VBQZ03000169">
    <property type="protein sequence ID" value="MXQ96672.1"/>
    <property type="molecule type" value="Genomic_DNA"/>
</dbReference>
<dbReference type="Proteomes" id="UP000322234">
    <property type="component" value="Unassembled WGS sequence"/>
</dbReference>
<protein>
    <submittedName>
        <fullName evidence="1">Uncharacterized protein</fullName>
    </submittedName>
</protein>
<proteinExistence type="predicted"/>
<gene>
    <name evidence="1" type="ORF">E5288_WYG020495</name>
</gene>
<sequence>MAGDETKPQWHVGCKFSKTVVGKPAKPFDAVDEKYFVLCKPVQRECSPNDIQGSSLLCMDNEPNTYLLSLFNKRGDWLLKSCSYRESLWAIGDWLFKSCSCRESLSLKESVTKVSRVDIRMSLEKPGSGEALQTSCRK</sequence>
<organism evidence="1 2">
    <name type="scientific">Bos mutus</name>
    <name type="common">wild yak</name>
    <dbReference type="NCBI Taxonomy" id="72004"/>
    <lineage>
        <taxon>Eukaryota</taxon>
        <taxon>Metazoa</taxon>
        <taxon>Chordata</taxon>
        <taxon>Craniata</taxon>
        <taxon>Vertebrata</taxon>
        <taxon>Euteleostomi</taxon>
        <taxon>Mammalia</taxon>
        <taxon>Eutheria</taxon>
        <taxon>Laurasiatheria</taxon>
        <taxon>Artiodactyla</taxon>
        <taxon>Ruminantia</taxon>
        <taxon>Pecora</taxon>
        <taxon>Bovidae</taxon>
        <taxon>Bovinae</taxon>
        <taxon>Bos</taxon>
    </lineage>
</organism>